<keyword evidence="3" id="KW-0812">Transmembrane</keyword>
<evidence type="ECO:0000256" key="1">
    <source>
        <dbReference type="ARBA" id="ARBA00004651"/>
    </source>
</evidence>
<protein>
    <recommendedName>
        <fullName evidence="7">TraD/TraG TraM recognition site domain-containing protein</fullName>
    </recommendedName>
</protein>
<accession>A0A512D603</accession>
<comment type="caution">
    <text evidence="8">The sequence shown here is derived from an EMBL/GenBank/DDBJ whole genome shotgun (WGS) entry which is preliminary data.</text>
</comment>
<dbReference type="GO" id="GO:0005886">
    <property type="term" value="C:plasma membrane"/>
    <property type="evidence" value="ECO:0007669"/>
    <property type="project" value="UniProtKB-SubCell"/>
</dbReference>
<evidence type="ECO:0000256" key="3">
    <source>
        <dbReference type="ARBA" id="ARBA00022692"/>
    </source>
</evidence>
<gene>
    <name evidence="8" type="ORF">TAE01_37140</name>
</gene>
<keyword evidence="5" id="KW-0472">Membrane</keyword>
<keyword evidence="2" id="KW-1003">Cell membrane</keyword>
<dbReference type="CDD" id="cd01127">
    <property type="entry name" value="TrwB_TraG_TraD_VirD4"/>
    <property type="match status" value="1"/>
</dbReference>
<evidence type="ECO:0000256" key="4">
    <source>
        <dbReference type="ARBA" id="ARBA00022989"/>
    </source>
</evidence>
<dbReference type="Pfam" id="PF12696">
    <property type="entry name" value="TraG-D_C"/>
    <property type="match status" value="1"/>
</dbReference>
<feature type="domain" description="TraD/TraG TraM recognition site" evidence="7">
    <location>
        <begin position="419"/>
        <end position="536"/>
    </location>
</feature>
<dbReference type="PANTHER" id="PTHR37937">
    <property type="entry name" value="CONJUGATIVE TRANSFER: DNA TRANSPORT"/>
    <property type="match status" value="1"/>
</dbReference>
<evidence type="ECO:0000256" key="5">
    <source>
        <dbReference type="ARBA" id="ARBA00023136"/>
    </source>
</evidence>
<dbReference type="Proteomes" id="UP000321534">
    <property type="component" value="Unassembled WGS sequence"/>
</dbReference>
<dbReference type="EMBL" id="BJYX01000030">
    <property type="protein sequence ID" value="GEO31904.1"/>
    <property type="molecule type" value="Genomic_DNA"/>
</dbReference>
<evidence type="ECO:0000259" key="7">
    <source>
        <dbReference type="Pfam" id="PF12696"/>
    </source>
</evidence>
<evidence type="ECO:0000313" key="8">
    <source>
        <dbReference type="EMBL" id="GEO31904.1"/>
    </source>
</evidence>
<dbReference type="InterPro" id="IPR032689">
    <property type="entry name" value="TraG-D_C"/>
</dbReference>
<dbReference type="PROSITE" id="PS51257">
    <property type="entry name" value="PROKAR_LIPOPROTEIN"/>
    <property type="match status" value="1"/>
</dbReference>
<dbReference type="InterPro" id="IPR051539">
    <property type="entry name" value="T4SS-coupling_protein"/>
</dbReference>
<dbReference type="SUPFAM" id="SSF52540">
    <property type="entry name" value="P-loop containing nucleoside triphosphate hydrolases"/>
    <property type="match status" value="1"/>
</dbReference>
<comment type="subcellular location">
    <subcellularLocation>
        <location evidence="1">Cell membrane</location>
        <topology evidence="1">Multi-pass membrane protein</topology>
    </subcellularLocation>
</comment>
<name>A0A512D603_9MICO</name>
<dbReference type="PANTHER" id="PTHR37937:SF1">
    <property type="entry name" value="CONJUGATIVE TRANSFER: DNA TRANSPORT"/>
    <property type="match status" value="1"/>
</dbReference>
<keyword evidence="9" id="KW-1185">Reference proteome</keyword>
<sequence>MRHEKLPQSQSDRAMLCALAGAFAGCLLLWLAALAGAWLRDSPTPSFSGVRVVQLLVHPSEPGAAWGVDVGSAPGYWGLLLGLVATLAGPAELFRRNRAHLSSDNTWATRAGIASRSEARDAAGAARVKHRVVALRPSSPGGSVESVAHTVGHSRGVQCFVTVEDSTVILGPPRSGKGLHLVIPAILEAPGAVVTTSTRPDNLTATLLARKGVGPVAVFDPQGLAPGIPSTARWSPIRGCEDPHVAMVRAKALTKGAASGTTDANFWQSSAEQAVRALLHAAALGGCNAGDLYRWSLSAVHAREAVMILGTHAAAAQAWHQGLDSIISADPRQRDSVWAMVSIAFAALADPRVLDAVSPAEGEQLDPAEVLANNGTVYLLGTSTGAAATAGLVGAFLEDVLEVARRKAACSPASRLDPPLSMILDEAANYPLPSLASLMSDGGGSGIATTVVLQSLSQARAVWGEHAASAIWDAAIVKLILGGGSNARDLEDLSKLIGTRPKEVTSRSTGHDGRHSTSTSTSEVPILTPAELRTLPFGSAVLLLRSAPPIALTMSPWTKRKDAKDLMAARFDLEQKIRHASHTHV</sequence>
<dbReference type="Gene3D" id="3.40.50.300">
    <property type="entry name" value="P-loop containing nucleotide triphosphate hydrolases"/>
    <property type="match status" value="1"/>
</dbReference>
<evidence type="ECO:0000313" key="9">
    <source>
        <dbReference type="Proteomes" id="UP000321534"/>
    </source>
</evidence>
<keyword evidence="4" id="KW-1133">Transmembrane helix</keyword>
<evidence type="ECO:0000256" key="6">
    <source>
        <dbReference type="SAM" id="MobiDB-lite"/>
    </source>
</evidence>
<dbReference type="InterPro" id="IPR027417">
    <property type="entry name" value="P-loop_NTPase"/>
</dbReference>
<organism evidence="8 9">
    <name type="scientific">Terrabacter aerolatus</name>
    <dbReference type="NCBI Taxonomy" id="422442"/>
    <lineage>
        <taxon>Bacteria</taxon>
        <taxon>Bacillati</taxon>
        <taxon>Actinomycetota</taxon>
        <taxon>Actinomycetes</taxon>
        <taxon>Micrococcales</taxon>
        <taxon>Intrasporangiaceae</taxon>
        <taxon>Terrabacter</taxon>
    </lineage>
</organism>
<dbReference type="AlphaFoldDB" id="A0A512D603"/>
<feature type="region of interest" description="Disordered" evidence="6">
    <location>
        <begin position="501"/>
        <end position="525"/>
    </location>
</feature>
<evidence type="ECO:0000256" key="2">
    <source>
        <dbReference type="ARBA" id="ARBA00022475"/>
    </source>
</evidence>
<proteinExistence type="predicted"/>
<reference evidence="8 9" key="1">
    <citation type="submission" date="2019-07" db="EMBL/GenBank/DDBJ databases">
        <title>Whole genome shotgun sequence of Terrabacter aerolatus NBRC 106305.</title>
        <authorList>
            <person name="Hosoyama A."/>
            <person name="Uohara A."/>
            <person name="Ohji S."/>
            <person name="Ichikawa N."/>
        </authorList>
    </citation>
    <scope>NUCLEOTIDE SEQUENCE [LARGE SCALE GENOMIC DNA]</scope>
    <source>
        <strain evidence="8 9">NBRC 106305</strain>
    </source>
</reference>
<feature type="compositionally biased region" description="Basic and acidic residues" evidence="6">
    <location>
        <begin position="501"/>
        <end position="515"/>
    </location>
</feature>